<proteinExistence type="predicted"/>
<feature type="domain" description="FtsK" evidence="7">
    <location>
        <begin position="966"/>
        <end position="1151"/>
    </location>
</feature>
<dbReference type="SMART" id="SM00382">
    <property type="entry name" value="AAA"/>
    <property type="match status" value="2"/>
</dbReference>
<dbReference type="Pfam" id="PF01580">
    <property type="entry name" value="FtsK_SpoIIIE"/>
    <property type="match status" value="2"/>
</dbReference>
<sequence>MEIIALKGTYRQILSVPEEGSLILNDQLSVFLEEGELKYQYESENGRIDSGVHLGDFEIYIRPEQVKCYSISGKNRIVIGTEAGRDLNPENPDILLVLSQSQDQSWELQCLGEQVYLNNHLTPEKAILGFGSEIAFGDSMIKVFPKEVWLSGTITNERLLEVAVSMYHYYEDYPDYHRSPRLIYRPIEDKVTVNAPPQVPNKPRNELLRMLIPPLIMVGIVVLISIFQPRGLYIFMSVAMGITTAVFSVQNYFRNKRDYKQSLEDRISAYHAYLADKSIELTQLAESQRFGQYYHYPNLEEIDELAQGYSHRIYEKIPQQFDFLYYRLGLGQVPPSYQLMYSQKERSGVKDPLEMEGFELYESHKTLNAMPVIANLQHGPVGYVGDRSLVLEQLQLLVHQLAFFHSYHDVQFIVVMPEHERPQWEWLRWLPHATLRDLNIRGFVDNQRTRDQVLGSLNQILKQRQTQLAAAGNNQEIFFTPHYVILITDETLVMDHVIMEFFSEDPTALGCSLIFVQDVMRSLSENVQTVIRLKDQTTGELVMEEGVLKEQNFTLDHFPEAYDKEQLARRLAPLRHLQTLKSSIPESVTFLEMYGAEKVSDLDILSRWQSRRAYQSMAVPLGLRGQDDIVNLDLHEKAHGPHGLIAGTTGSGKSELIQSYILSLAVNFHPHEVAFLLIDYKGGGMANLFKDLPHVLGTITNLDGAQSMRALTSIKAELQRRQRLFAQYHVNHIHAYQKKVQLGEAKEPMPHLFLISDEFAELKSEQPEFISELISTARIGRSLGVNLILATQKPTGVVNDQIWSNSNFRIALKVADKSDSQEMLHTPDAAEITQTGRAYLQVGNNEVYELFQSAWSGADYQLDKDSQGIADYTISRINALGQYEALNKDLSGLDQATSISQVPTELNAIVEEIERLTQEEKIVPLPQPWLPPLSERISLTTLKLPTILKIYDAAIGVVDIPSRQAQETAIYNPATQGNLLLLSQPGMGKTTFLQTLTMSLATRHTPEEVQFYLLDFGTNGLLPLWKLPHVADFMTASDDEKLTKFITRLTQLMSERKQFLQLQGAANSNMYREQGNTYSQIVVVIDNYDGMRDSPLYEKLDAFIQVLTRDGNSLGITVVITASRLATLKGGIQANIRERLVLKLAEDGESRTIIGRHAYIMEDIPGRGLMRYPDPEVIQFALPAEGETNREVLSNLQETVQKLDQSWEGLRPKPIAIVPEVVNMSDFISKSSVQRDLKSNALPVGLSMETVESVAIPLSELKQMAYISDTEEHLVNMTRHLVETLASLPEASVMLFDTDGLYENLANKVKTYVTADGNNMSERLEQLVLEIHRRENASEYKEWFGIIPDLEHFASQSQMSMEQVQIIFDKASKVKMHLIAGGYKNYLAISGTDIAKSFRQNTSHILFGMRMLDQNFLPKNFNSKEPYLAIDTLYLHNRRKEELLKITRD</sequence>
<dbReference type="PANTHER" id="PTHR22683:SF1">
    <property type="entry name" value="TYPE VII SECRETION SYSTEM PROTEIN ESSC"/>
    <property type="match status" value="1"/>
</dbReference>
<keyword evidence="2 5" id="KW-0547">Nucleotide-binding</keyword>
<feature type="transmembrane region" description="Helical" evidence="6">
    <location>
        <begin position="207"/>
        <end position="227"/>
    </location>
</feature>
<keyword evidence="6" id="KW-0472">Membrane</keyword>
<name>A0A2X3VMA4_9STRE</name>
<dbReference type="InterPro" id="IPR023839">
    <property type="entry name" value="Firmicutes_EssC_C"/>
</dbReference>
<accession>A0A2X3VMA4</accession>
<gene>
    <name evidence="8" type="primary">essC</name>
    <name evidence="8" type="ORF">NCTC12278_01129</name>
</gene>
<dbReference type="RefSeq" id="WP_018029983.1">
    <property type="nucleotide sequence ID" value="NZ_LS483343.1"/>
</dbReference>
<feature type="binding site" evidence="5">
    <location>
        <begin position="983"/>
        <end position="990"/>
    </location>
    <ligand>
        <name>ATP</name>
        <dbReference type="ChEBI" id="CHEBI:30616"/>
    </ligand>
</feature>
<keyword evidence="9" id="KW-1185">Reference proteome</keyword>
<comment type="function">
    <text evidence="4">Essential cell division protein that coordinates cell division and chromosome segregation. The N-terminus is involved in assembly of the cell-division machinery. The C-terminus functions as a DNA motor that moves dsDNA in an ATP-dependent manner towards the difSL recombination site, which is located within the replication terminus region. Required for activation of the XerS recombinase, allowing activation of chromosome unlinking by recombination.</text>
</comment>
<evidence type="ECO:0000256" key="3">
    <source>
        <dbReference type="ARBA" id="ARBA00022840"/>
    </source>
</evidence>
<evidence type="ECO:0000256" key="5">
    <source>
        <dbReference type="PROSITE-ProRule" id="PRU00289"/>
    </source>
</evidence>
<evidence type="ECO:0000256" key="4">
    <source>
        <dbReference type="ARBA" id="ARBA00045564"/>
    </source>
</evidence>
<feature type="binding site" evidence="5">
    <location>
        <begin position="647"/>
        <end position="654"/>
    </location>
    <ligand>
        <name>ATP</name>
        <dbReference type="ChEBI" id="CHEBI:30616"/>
    </ligand>
</feature>
<evidence type="ECO:0000259" key="7">
    <source>
        <dbReference type="PROSITE" id="PS50901"/>
    </source>
</evidence>
<dbReference type="NCBIfam" id="TIGR03928">
    <property type="entry name" value="T7_EssCb_Firm"/>
    <property type="match status" value="1"/>
</dbReference>
<evidence type="ECO:0000313" key="9">
    <source>
        <dbReference type="Proteomes" id="UP000249495"/>
    </source>
</evidence>
<dbReference type="InterPro" id="IPR002543">
    <property type="entry name" value="FtsK_dom"/>
</dbReference>
<dbReference type="GO" id="GO:0007059">
    <property type="term" value="P:chromosome segregation"/>
    <property type="evidence" value="ECO:0007669"/>
    <property type="project" value="UniProtKB-KW"/>
</dbReference>
<dbReference type="KEGG" id="sfer:NCTC12278_01129"/>
<feature type="domain" description="FtsK" evidence="7">
    <location>
        <begin position="627"/>
        <end position="821"/>
    </location>
</feature>
<keyword evidence="6" id="KW-1133">Transmembrane helix</keyword>
<dbReference type="STRING" id="1123303.GCA_000372425_00653"/>
<dbReference type="Proteomes" id="UP000249495">
    <property type="component" value="Chromosome 1"/>
</dbReference>
<keyword evidence="6" id="KW-0812">Transmembrane</keyword>
<dbReference type="SUPFAM" id="SSF52540">
    <property type="entry name" value="P-loop containing nucleoside triphosphate hydrolases"/>
    <property type="match status" value="2"/>
</dbReference>
<dbReference type="EMBL" id="LS483343">
    <property type="protein sequence ID" value="SQF40558.1"/>
    <property type="molecule type" value="Genomic_DNA"/>
</dbReference>
<keyword evidence="3 5" id="KW-0067">ATP-binding</keyword>
<evidence type="ECO:0000256" key="1">
    <source>
        <dbReference type="ARBA" id="ARBA00022737"/>
    </source>
</evidence>
<dbReference type="Gene3D" id="3.40.50.300">
    <property type="entry name" value="P-loop containing nucleotide triphosphate hydrolases"/>
    <property type="match status" value="3"/>
</dbReference>
<keyword evidence="1" id="KW-0677">Repeat</keyword>
<evidence type="ECO:0000256" key="6">
    <source>
        <dbReference type="SAM" id="Phobius"/>
    </source>
</evidence>
<dbReference type="InterPro" id="IPR003593">
    <property type="entry name" value="AAA+_ATPase"/>
</dbReference>
<dbReference type="GO" id="GO:0003677">
    <property type="term" value="F:DNA binding"/>
    <property type="evidence" value="ECO:0007669"/>
    <property type="project" value="InterPro"/>
</dbReference>
<dbReference type="OrthoDB" id="9807790at2"/>
<dbReference type="GO" id="GO:0016020">
    <property type="term" value="C:membrane"/>
    <property type="evidence" value="ECO:0007669"/>
    <property type="project" value="UniProtKB-SubCell"/>
</dbReference>
<dbReference type="PROSITE" id="PS50901">
    <property type="entry name" value="FTSK"/>
    <property type="match status" value="2"/>
</dbReference>
<dbReference type="InterPro" id="IPR050206">
    <property type="entry name" value="FtsK/SpoIIIE/SftA"/>
</dbReference>
<dbReference type="GO" id="GO:0005524">
    <property type="term" value="F:ATP binding"/>
    <property type="evidence" value="ECO:0007669"/>
    <property type="project" value="UniProtKB-UniRule"/>
</dbReference>
<feature type="transmembrane region" description="Helical" evidence="6">
    <location>
        <begin position="233"/>
        <end position="253"/>
    </location>
</feature>
<dbReference type="InterPro" id="IPR027417">
    <property type="entry name" value="P-loop_NTPase"/>
</dbReference>
<protein>
    <submittedName>
        <fullName evidence="8">Reticulocyte binding protein</fullName>
    </submittedName>
</protein>
<organism evidence="8 9">
    <name type="scientific">Streptococcus ferus</name>
    <dbReference type="NCBI Taxonomy" id="1345"/>
    <lineage>
        <taxon>Bacteria</taxon>
        <taxon>Bacillati</taxon>
        <taxon>Bacillota</taxon>
        <taxon>Bacilli</taxon>
        <taxon>Lactobacillales</taxon>
        <taxon>Streptococcaceae</taxon>
        <taxon>Streptococcus</taxon>
    </lineage>
</organism>
<evidence type="ECO:0000313" key="8">
    <source>
        <dbReference type="EMBL" id="SQF40558.1"/>
    </source>
</evidence>
<evidence type="ECO:0000256" key="2">
    <source>
        <dbReference type="ARBA" id="ARBA00022741"/>
    </source>
</evidence>
<dbReference type="CDD" id="cd01127">
    <property type="entry name" value="TrwB_TraG_TraD_VirD4"/>
    <property type="match status" value="1"/>
</dbReference>
<dbReference type="PANTHER" id="PTHR22683">
    <property type="entry name" value="SPORULATION PROTEIN RELATED"/>
    <property type="match status" value="1"/>
</dbReference>
<reference evidence="8 9" key="1">
    <citation type="submission" date="2018-06" db="EMBL/GenBank/DDBJ databases">
        <authorList>
            <consortium name="Pathogen Informatics"/>
            <person name="Doyle S."/>
        </authorList>
    </citation>
    <scope>NUCLEOTIDE SEQUENCE [LARGE SCALE GENOMIC DNA]</scope>
    <source>
        <strain evidence="8 9">NCTC12278</strain>
    </source>
</reference>